<dbReference type="Gene3D" id="1.20.81.30">
    <property type="entry name" value="Type II secretion system (T2SS), domain F"/>
    <property type="match status" value="1"/>
</dbReference>
<proteinExistence type="inferred from homology"/>
<reference evidence="8" key="1">
    <citation type="journal article" date="2014" name="Front. Microbiol.">
        <title>High frequency of phylogenetically diverse reductive dehalogenase-homologous genes in deep subseafloor sedimentary metagenomes.</title>
        <authorList>
            <person name="Kawai M."/>
            <person name="Futagami T."/>
            <person name="Toyoda A."/>
            <person name="Takaki Y."/>
            <person name="Nishi S."/>
            <person name="Hori S."/>
            <person name="Arai W."/>
            <person name="Tsubouchi T."/>
            <person name="Morono Y."/>
            <person name="Uchiyama I."/>
            <person name="Ito T."/>
            <person name="Fujiyama A."/>
            <person name="Inagaki F."/>
            <person name="Takami H."/>
        </authorList>
    </citation>
    <scope>NUCLEOTIDE SEQUENCE</scope>
    <source>
        <strain evidence="8">Expedition CK06-06</strain>
    </source>
</reference>
<dbReference type="InterPro" id="IPR018076">
    <property type="entry name" value="T2SS_GspF_dom"/>
</dbReference>
<dbReference type="PANTHER" id="PTHR30012:SF0">
    <property type="entry name" value="TYPE II SECRETION SYSTEM PROTEIN F-RELATED"/>
    <property type="match status" value="1"/>
</dbReference>
<dbReference type="InterPro" id="IPR003004">
    <property type="entry name" value="GspF/PilC"/>
</dbReference>
<keyword evidence="4" id="KW-0812">Transmembrane</keyword>
<evidence type="ECO:0000256" key="2">
    <source>
        <dbReference type="ARBA" id="ARBA00005745"/>
    </source>
</evidence>
<gene>
    <name evidence="8" type="ORF">S01H4_15143</name>
</gene>
<organism evidence="8">
    <name type="scientific">marine sediment metagenome</name>
    <dbReference type="NCBI Taxonomy" id="412755"/>
    <lineage>
        <taxon>unclassified sequences</taxon>
        <taxon>metagenomes</taxon>
        <taxon>ecological metagenomes</taxon>
    </lineage>
</organism>
<dbReference type="GO" id="GO:0005886">
    <property type="term" value="C:plasma membrane"/>
    <property type="evidence" value="ECO:0007669"/>
    <property type="project" value="UniProtKB-SubCell"/>
</dbReference>
<protein>
    <recommendedName>
        <fullName evidence="7">Type II secretion system protein GspF domain-containing protein</fullName>
    </recommendedName>
</protein>
<dbReference type="Pfam" id="PF00482">
    <property type="entry name" value="T2SSF"/>
    <property type="match status" value="1"/>
</dbReference>
<evidence type="ECO:0000256" key="5">
    <source>
        <dbReference type="ARBA" id="ARBA00022989"/>
    </source>
</evidence>
<keyword evidence="5" id="KW-1133">Transmembrane helix</keyword>
<evidence type="ECO:0000256" key="4">
    <source>
        <dbReference type="ARBA" id="ARBA00022692"/>
    </source>
</evidence>
<accession>X1B527</accession>
<sequence>TRVLSILLSSGVQINQSVEVASKGFSDPRLVESAKEMSKELEKGVSLAETMRKKEEFPITMIKMIEVGEKSGKLDSILGQLSEYYAHDLKDKLSRFASIIEPVLMVVIGI</sequence>
<evidence type="ECO:0000313" key="8">
    <source>
        <dbReference type="EMBL" id="GAG67116.1"/>
    </source>
</evidence>
<evidence type="ECO:0000259" key="7">
    <source>
        <dbReference type="Pfam" id="PF00482"/>
    </source>
</evidence>
<evidence type="ECO:0000256" key="6">
    <source>
        <dbReference type="ARBA" id="ARBA00023136"/>
    </source>
</evidence>
<feature type="non-terminal residue" evidence="8">
    <location>
        <position position="1"/>
    </location>
</feature>
<dbReference type="PANTHER" id="PTHR30012">
    <property type="entry name" value="GENERAL SECRETION PATHWAY PROTEIN"/>
    <property type="match status" value="1"/>
</dbReference>
<keyword evidence="3" id="KW-1003">Cell membrane</keyword>
<dbReference type="EMBL" id="BART01006632">
    <property type="protein sequence ID" value="GAG67116.1"/>
    <property type="molecule type" value="Genomic_DNA"/>
</dbReference>
<dbReference type="AlphaFoldDB" id="X1B527"/>
<comment type="caution">
    <text evidence="8">The sequence shown here is derived from an EMBL/GenBank/DDBJ whole genome shotgun (WGS) entry which is preliminary data.</text>
</comment>
<keyword evidence="6" id="KW-0472">Membrane</keyword>
<comment type="subcellular location">
    <subcellularLocation>
        <location evidence="1">Cell membrane</location>
        <topology evidence="1">Multi-pass membrane protein</topology>
    </subcellularLocation>
</comment>
<dbReference type="InterPro" id="IPR042094">
    <property type="entry name" value="T2SS_GspF_sf"/>
</dbReference>
<name>X1B527_9ZZZZ</name>
<evidence type="ECO:0000256" key="3">
    <source>
        <dbReference type="ARBA" id="ARBA00022475"/>
    </source>
</evidence>
<evidence type="ECO:0000256" key="1">
    <source>
        <dbReference type="ARBA" id="ARBA00004651"/>
    </source>
</evidence>
<comment type="similarity">
    <text evidence="2">Belongs to the GSP F family.</text>
</comment>
<feature type="domain" description="Type II secretion system protein GspF" evidence="7">
    <location>
        <begin position="1"/>
        <end position="110"/>
    </location>
</feature>